<evidence type="ECO:0000313" key="3">
    <source>
        <dbReference type="Proteomes" id="UP000294697"/>
    </source>
</evidence>
<proteinExistence type="predicted"/>
<reference evidence="2 3" key="1">
    <citation type="submission" date="2019-03" db="EMBL/GenBank/DDBJ databases">
        <title>Subsurface microbial communities from deep shales in Ohio and West Virginia, USA.</title>
        <authorList>
            <person name="Wrighton K."/>
        </authorList>
    </citation>
    <scope>NUCLEOTIDE SEQUENCE [LARGE SCALE GENOMIC DNA]</scope>
    <source>
        <strain evidence="2 3">MSL9.2</strain>
    </source>
</reference>
<gene>
    <name evidence="2" type="ORF">C8C77_11019</name>
</gene>
<organism evidence="2 3">
    <name type="scientific">Halanaerobium saccharolyticum</name>
    <dbReference type="NCBI Taxonomy" id="43595"/>
    <lineage>
        <taxon>Bacteria</taxon>
        <taxon>Bacillati</taxon>
        <taxon>Bacillota</taxon>
        <taxon>Clostridia</taxon>
        <taxon>Halanaerobiales</taxon>
        <taxon>Halanaerobiaceae</taxon>
        <taxon>Halanaerobium</taxon>
    </lineage>
</organism>
<dbReference type="InterPro" id="IPR040644">
    <property type="entry name" value="HydF_tetramer"/>
</dbReference>
<dbReference type="EMBL" id="SODA01000010">
    <property type="protein sequence ID" value="TDW04321.1"/>
    <property type="molecule type" value="Genomic_DNA"/>
</dbReference>
<comment type="caution">
    <text evidence="2">The sequence shown here is derived from an EMBL/GenBank/DDBJ whole genome shotgun (WGS) entry which is preliminary data.</text>
</comment>
<name>A0A4R7Z247_9FIRM</name>
<evidence type="ECO:0000259" key="1">
    <source>
        <dbReference type="Pfam" id="PF18133"/>
    </source>
</evidence>
<feature type="domain" description="Hydrogen maturase F tetramerization" evidence="1">
    <location>
        <begin position="1"/>
        <end position="41"/>
    </location>
</feature>
<dbReference type="Proteomes" id="UP000294697">
    <property type="component" value="Unassembled WGS sequence"/>
</dbReference>
<protein>
    <recommendedName>
        <fullName evidence="1">Hydrogen maturase F tetramerization domain-containing protein</fullName>
    </recommendedName>
</protein>
<accession>A0A4R7Z247</accession>
<dbReference type="AlphaFoldDB" id="A0A4R7Z247"/>
<evidence type="ECO:0000313" key="2">
    <source>
        <dbReference type="EMBL" id="TDW04321.1"/>
    </source>
</evidence>
<sequence>MLNRKEVLSRLEEAKKVGIPVINYGIAIAWLHGILDRALKPFPEALKIWQQDQTEVKQDEMKEVI</sequence>
<dbReference type="RefSeq" id="WP_309250756.1">
    <property type="nucleotide sequence ID" value="NZ_QLME01000011.1"/>
</dbReference>
<dbReference type="Gene3D" id="3.40.50.11410">
    <property type="match status" value="1"/>
</dbReference>
<dbReference type="Pfam" id="PF18133">
    <property type="entry name" value="HydF_tetramer"/>
    <property type="match status" value="1"/>
</dbReference>